<sequence length="123" mass="14524">MWPVVMMKKKDLISRKCQIQKERKKHISNTFVRWTELLRLPYFNPIQYCVINPMHNLFLEIANWIIKKLWINGGKISNDDLELMEKRFKAIKILADLGQIPNKIATGEGFSGFTADQWKSFIL</sequence>
<dbReference type="Proteomes" id="UP000789570">
    <property type="component" value="Unassembled WGS sequence"/>
</dbReference>
<protein>
    <submittedName>
        <fullName evidence="1">15904_t:CDS:1</fullName>
    </submittedName>
</protein>
<evidence type="ECO:0000313" key="2">
    <source>
        <dbReference type="Proteomes" id="UP000789570"/>
    </source>
</evidence>
<proteinExistence type="predicted"/>
<accession>A0A9N9IML3</accession>
<dbReference type="PANTHER" id="PTHR46579:SF2">
    <property type="entry name" value="C2H2-TYPE DOMAIN-CONTAINING PROTEIN"/>
    <property type="match status" value="1"/>
</dbReference>
<dbReference type="EMBL" id="CAJVPQ010015502">
    <property type="protein sequence ID" value="CAG8742796.1"/>
    <property type="molecule type" value="Genomic_DNA"/>
</dbReference>
<name>A0A9N9IML3_9GLOM</name>
<feature type="non-terminal residue" evidence="1">
    <location>
        <position position="123"/>
    </location>
</feature>
<evidence type="ECO:0000313" key="1">
    <source>
        <dbReference type="EMBL" id="CAG8742796.1"/>
    </source>
</evidence>
<reference evidence="1" key="1">
    <citation type="submission" date="2021-06" db="EMBL/GenBank/DDBJ databases">
        <authorList>
            <person name="Kallberg Y."/>
            <person name="Tangrot J."/>
            <person name="Rosling A."/>
        </authorList>
    </citation>
    <scope>NUCLEOTIDE SEQUENCE</scope>
    <source>
        <strain evidence="1">UK204</strain>
    </source>
</reference>
<gene>
    <name evidence="1" type="ORF">FCALED_LOCUS15744</name>
</gene>
<dbReference type="OrthoDB" id="2439011at2759"/>
<dbReference type="AlphaFoldDB" id="A0A9N9IML3"/>
<comment type="caution">
    <text evidence="1">The sequence shown here is derived from an EMBL/GenBank/DDBJ whole genome shotgun (WGS) entry which is preliminary data.</text>
</comment>
<keyword evidence="2" id="KW-1185">Reference proteome</keyword>
<dbReference type="PANTHER" id="PTHR46579">
    <property type="entry name" value="F5/8 TYPE C DOMAIN-CONTAINING PROTEIN-RELATED"/>
    <property type="match status" value="1"/>
</dbReference>
<organism evidence="1 2">
    <name type="scientific">Funneliformis caledonium</name>
    <dbReference type="NCBI Taxonomy" id="1117310"/>
    <lineage>
        <taxon>Eukaryota</taxon>
        <taxon>Fungi</taxon>
        <taxon>Fungi incertae sedis</taxon>
        <taxon>Mucoromycota</taxon>
        <taxon>Glomeromycotina</taxon>
        <taxon>Glomeromycetes</taxon>
        <taxon>Glomerales</taxon>
        <taxon>Glomeraceae</taxon>
        <taxon>Funneliformis</taxon>
    </lineage>
</organism>